<dbReference type="InterPro" id="IPR000595">
    <property type="entry name" value="cNMP-bd_dom"/>
</dbReference>
<dbReference type="Gene3D" id="2.60.120.10">
    <property type="entry name" value="Jelly Rolls"/>
    <property type="match status" value="1"/>
</dbReference>
<dbReference type="SUPFAM" id="SSF51206">
    <property type="entry name" value="cAMP-binding domain-like"/>
    <property type="match status" value="1"/>
</dbReference>
<dbReference type="Pfam" id="PF00027">
    <property type="entry name" value="cNMP_binding"/>
    <property type="match status" value="1"/>
</dbReference>
<organism evidence="2 3">
    <name type="scientific">Dokdonia ponticola</name>
    <dbReference type="NCBI Taxonomy" id="2041041"/>
    <lineage>
        <taxon>Bacteria</taxon>
        <taxon>Pseudomonadati</taxon>
        <taxon>Bacteroidota</taxon>
        <taxon>Flavobacteriia</taxon>
        <taxon>Flavobacteriales</taxon>
        <taxon>Flavobacteriaceae</taxon>
        <taxon>Dokdonia</taxon>
    </lineage>
</organism>
<accession>A0ABV9I0P2</accession>
<comment type="caution">
    <text evidence="2">The sequence shown here is derived from an EMBL/GenBank/DDBJ whole genome shotgun (WGS) entry which is preliminary data.</text>
</comment>
<dbReference type="EMBL" id="JBHSFV010000010">
    <property type="protein sequence ID" value="MFC4635331.1"/>
    <property type="molecule type" value="Genomic_DNA"/>
</dbReference>
<dbReference type="RefSeq" id="WP_379980448.1">
    <property type="nucleotide sequence ID" value="NZ_JBHSFV010000010.1"/>
</dbReference>
<evidence type="ECO:0000313" key="3">
    <source>
        <dbReference type="Proteomes" id="UP001596043"/>
    </source>
</evidence>
<proteinExistence type="predicted"/>
<dbReference type="Proteomes" id="UP001596043">
    <property type="component" value="Unassembled WGS sequence"/>
</dbReference>
<feature type="domain" description="Cyclic nucleotide-binding" evidence="1">
    <location>
        <begin position="1"/>
        <end position="119"/>
    </location>
</feature>
<sequence>MKNIIEKFREKESLSLENEALFLCSLKRIECEAKTILQEAGKIADKIYFLERGLARTYNYKDGRDITYWISTGNDFIGAVASYYMREPSYKYVETLEDSVLWEFNYHLLEPIFNKNKELGNLARFFTNFGMSLIIKRFDGLHVYTAKERYDLLIKENPEILQRVPLGIIASFLGVTQETLSRIRAQK</sequence>
<name>A0ABV9I0P2_9FLAO</name>
<reference evidence="3" key="1">
    <citation type="journal article" date="2019" name="Int. J. Syst. Evol. Microbiol.">
        <title>The Global Catalogue of Microorganisms (GCM) 10K type strain sequencing project: providing services to taxonomists for standard genome sequencing and annotation.</title>
        <authorList>
            <consortium name="The Broad Institute Genomics Platform"/>
            <consortium name="The Broad Institute Genome Sequencing Center for Infectious Disease"/>
            <person name="Wu L."/>
            <person name="Ma J."/>
        </authorList>
    </citation>
    <scope>NUCLEOTIDE SEQUENCE [LARGE SCALE GENOMIC DNA]</scope>
    <source>
        <strain evidence="3">YJ-61-S</strain>
    </source>
</reference>
<protein>
    <submittedName>
        <fullName evidence="2">Crp/Fnr family transcriptional regulator</fullName>
    </submittedName>
</protein>
<evidence type="ECO:0000313" key="2">
    <source>
        <dbReference type="EMBL" id="MFC4635331.1"/>
    </source>
</evidence>
<keyword evidence="3" id="KW-1185">Reference proteome</keyword>
<dbReference type="InterPro" id="IPR014710">
    <property type="entry name" value="RmlC-like_jellyroll"/>
</dbReference>
<dbReference type="InterPro" id="IPR018490">
    <property type="entry name" value="cNMP-bd_dom_sf"/>
</dbReference>
<gene>
    <name evidence="2" type="ORF">ACFO3O_15585</name>
</gene>
<evidence type="ECO:0000259" key="1">
    <source>
        <dbReference type="PROSITE" id="PS50042"/>
    </source>
</evidence>
<dbReference type="PROSITE" id="PS50042">
    <property type="entry name" value="CNMP_BINDING_3"/>
    <property type="match status" value="1"/>
</dbReference>